<reference evidence="10 11" key="1">
    <citation type="submission" date="2024-02" db="EMBL/GenBank/DDBJ databases">
        <title>De novo assembly and annotation of 12 fungi associated with fruit tree decline syndrome in Ontario, Canada.</title>
        <authorList>
            <person name="Sulman M."/>
            <person name="Ellouze W."/>
            <person name="Ilyukhin E."/>
        </authorList>
    </citation>
    <scope>NUCLEOTIDE SEQUENCE [LARGE SCALE GENOMIC DNA]</scope>
    <source>
        <strain evidence="10 11">FDS-637</strain>
    </source>
</reference>
<organism evidence="10 11">
    <name type="scientific">Diplodia seriata</name>
    <dbReference type="NCBI Taxonomy" id="420778"/>
    <lineage>
        <taxon>Eukaryota</taxon>
        <taxon>Fungi</taxon>
        <taxon>Dikarya</taxon>
        <taxon>Ascomycota</taxon>
        <taxon>Pezizomycotina</taxon>
        <taxon>Dothideomycetes</taxon>
        <taxon>Dothideomycetes incertae sedis</taxon>
        <taxon>Botryosphaeriales</taxon>
        <taxon>Botryosphaeriaceae</taxon>
        <taxon>Diplodia</taxon>
    </lineage>
</organism>
<keyword evidence="5" id="KW-0539">Nucleus</keyword>
<dbReference type="Pfam" id="PF00096">
    <property type="entry name" value="zf-C2H2"/>
    <property type="match status" value="2"/>
</dbReference>
<feature type="region of interest" description="Disordered" evidence="7">
    <location>
        <begin position="763"/>
        <end position="784"/>
    </location>
</feature>
<keyword evidence="1" id="KW-0479">Metal-binding</keyword>
<evidence type="ECO:0000256" key="7">
    <source>
        <dbReference type="SAM" id="MobiDB-lite"/>
    </source>
</evidence>
<dbReference type="EMBL" id="JAJVCZ030000005">
    <property type="protein sequence ID" value="KAL0259832.1"/>
    <property type="molecule type" value="Genomic_DNA"/>
</dbReference>
<feature type="compositionally biased region" description="Low complexity" evidence="7">
    <location>
        <begin position="122"/>
        <end position="132"/>
    </location>
</feature>
<dbReference type="PROSITE" id="PS00028">
    <property type="entry name" value="ZINC_FINGER_C2H2_1"/>
    <property type="match status" value="2"/>
</dbReference>
<accession>A0ABR3CGS5</accession>
<evidence type="ECO:0000259" key="8">
    <source>
        <dbReference type="PROSITE" id="PS50048"/>
    </source>
</evidence>
<dbReference type="Gene3D" id="4.10.240.10">
    <property type="entry name" value="Zn(2)-C6 fungal-type DNA-binding domain"/>
    <property type="match status" value="1"/>
</dbReference>
<evidence type="ECO:0000313" key="11">
    <source>
        <dbReference type="Proteomes" id="UP001430584"/>
    </source>
</evidence>
<evidence type="ECO:0000256" key="5">
    <source>
        <dbReference type="ARBA" id="ARBA00023242"/>
    </source>
</evidence>
<dbReference type="InterPro" id="IPR036236">
    <property type="entry name" value="Znf_C2H2_sf"/>
</dbReference>
<keyword evidence="3" id="KW-0805">Transcription regulation</keyword>
<feature type="compositionally biased region" description="Low complexity" evidence="7">
    <location>
        <begin position="763"/>
        <end position="775"/>
    </location>
</feature>
<feature type="region of interest" description="Disordered" evidence="7">
    <location>
        <begin position="706"/>
        <end position="740"/>
    </location>
</feature>
<keyword evidence="4" id="KW-0804">Transcription</keyword>
<dbReference type="Pfam" id="PF00172">
    <property type="entry name" value="Zn_clus"/>
    <property type="match status" value="1"/>
</dbReference>
<dbReference type="RefSeq" id="XP_066632861.1">
    <property type="nucleotide sequence ID" value="XM_066777019.1"/>
</dbReference>
<evidence type="ECO:0000256" key="2">
    <source>
        <dbReference type="ARBA" id="ARBA00022833"/>
    </source>
</evidence>
<protein>
    <submittedName>
        <fullName evidence="10">Uncharacterized protein</fullName>
    </submittedName>
</protein>
<dbReference type="SMART" id="SM00355">
    <property type="entry name" value="ZnF_C2H2"/>
    <property type="match status" value="2"/>
</dbReference>
<feature type="compositionally biased region" description="Low complexity" evidence="7">
    <location>
        <begin position="711"/>
        <end position="729"/>
    </location>
</feature>
<evidence type="ECO:0000256" key="4">
    <source>
        <dbReference type="ARBA" id="ARBA00023163"/>
    </source>
</evidence>
<evidence type="ECO:0000256" key="6">
    <source>
        <dbReference type="PROSITE-ProRule" id="PRU00042"/>
    </source>
</evidence>
<feature type="region of interest" description="Disordered" evidence="7">
    <location>
        <begin position="115"/>
        <end position="161"/>
    </location>
</feature>
<sequence length="809" mass="88852">MDNLSAESDKPRGLFQCTECKRSYTRVDHLARHVRSHLQEKPFQCDVCHKGFGRPDLLKRHAIGHDTDGNAKRQKRTLTQSSRVSQACKSCAYAKLKCEDEKPCKRCQNKGIVCESNSDNRQPPTSVSSSTQPPAPSPAHPAEQTQPAPIGPVPVMAEPDQVNSQMPTPSTLLNGFEISGDDASVSGTTFTPSIAPDPGALPSSLTVHENNFYDFLRNVLTPNNPGSLSPTNWGFEPRNILDFNVEDDLSFDANDFGLLDAFNGKPFNPHEDFALQKLGHAIQEAVRIAIVDAIERRNAITRELWAIQSFLLIIDTFLWSGNRRKMEIAESQQQPLWTMLRRAGRFKKPRGPQIAPLPGDTGDVLHQKWLQWVGQESSRRLVFRGFCYDAQSSMSLLVNPIISYGELCLPFPAARDLWTAETAEQWKAAYFAHRADSPASSICLLDCLKDPKLVASFPGMIDHDFAALIVLHGIWGMVWEFNQLQLTLKSNSGEYNSSLVMKHRHQELCQTIHHLRISVNSWRVTPAPEITLLLELQLLYLHLSIEDVQLFAGKEDQDDARRVLPALQQWMHDTYARTAVWQAARVLRAAKTFPRKHLRNFWAIAVYHASLGLWTYGIIKQAAATAAVVSYPSATCSCVSMPGGLSDEFFAHQTDHSALAVQQPTATAGNSVVGSGSGATDPGGGAVWLEGPETPDVQRFVTLGRGQPVISSRSSNNSSARGVGRASSGDQQQHLVPLSDPEATMTVVLDTLRKNFGAAAMGARGEASAEQQQKQKQQDAGATGLLPPLVENLVQLMRDLGKAAGAVGS</sequence>
<dbReference type="Gene3D" id="3.30.160.60">
    <property type="entry name" value="Classic Zinc Finger"/>
    <property type="match status" value="2"/>
</dbReference>
<dbReference type="SUPFAM" id="SSF57667">
    <property type="entry name" value="beta-beta-alpha zinc fingers"/>
    <property type="match status" value="1"/>
</dbReference>
<dbReference type="SMART" id="SM00066">
    <property type="entry name" value="GAL4"/>
    <property type="match status" value="1"/>
</dbReference>
<comment type="caution">
    <text evidence="10">The sequence shown here is derived from an EMBL/GenBank/DDBJ whole genome shotgun (WGS) entry which is preliminary data.</text>
</comment>
<evidence type="ECO:0000256" key="3">
    <source>
        <dbReference type="ARBA" id="ARBA00023015"/>
    </source>
</evidence>
<dbReference type="GeneID" id="92009657"/>
<dbReference type="InterPro" id="IPR007219">
    <property type="entry name" value="XnlR_reg_dom"/>
</dbReference>
<dbReference type="Pfam" id="PF04082">
    <property type="entry name" value="Fungal_trans"/>
    <property type="match status" value="1"/>
</dbReference>
<dbReference type="PANTHER" id="PTHR47660:SF2">
    <property type="entry name" value="TRANSCRIPTION FACTOR WITH C2H2 AND ZN(2)-CYS(6) DNA BINDING DOMAIN (EUROFUNG)"/>
    <property type="match status" value="1"/>
</dbReference>
<keyword evidence="11" id="KW-1185">Reference proteome</keyword>
<dbReference type="Proteomes" id="UP001430584">
    <property type="component" value="Unassembled WGS sequence"/>
</dbReference>
<gene>
    <name evidence="10" type="ORF">SLS55_005572</name>
</gene>
<evidence type="ECO:0000259" key="9">
    <source>
        <dbReference type="PROSITE" id="PS50157"/>
    </source>
</evidence>
<feature type="domain" description="Zn(2)-C6 fungal-type" evidence="8">
    <location>
        <begin position="87"/>
        <end position="114"/>
    </location>
</feature>
<evidence type="ECO:0000313" key="10">
    <source>
        <dbReference type="EMBL" id="KAL0259832.1"/>
    </source>
</evidence>
<proteinExistence type="predicted"/>
<keyword evidence="6" id="KW-0863">Zinc-finger</keyword>
<dbReference type="SUPFAM" id="SSF57701">
    <property type="entry name" value="Zn2/Cys6 DNA-binding domain"/>
    <property type="match status" value="1"/>
</dbReference>
<feature type="domain" description="C2H2-type" evidence="9">
    <location>
        <begin position="43"/>
        <end position="70"/>
    </location>
</feature>
<dbReference type="InterPro" id="IPR036864">
    <property type="entry name" value="Zn2-C6_fun-type_DNA-bd_sf"/>
</dbReference>
<keyword evidence="2" id="KW-0862">Zinc</keyword>
<dbReference type="InterPro" id="IPR013087">
    <property type="entry name" value="Znf_C2H2_type"/>
</dbReference>
<dbReference type="CDD" id="cd00067">
    <property type="entry name" value="GAL4"/>
    <property type="match status" value="1"/>
</dbReference>
<feature type="domain" description="C2H2-type" evidence="9">
    <location>
        <begin position="15"/>
        <end position="42"/>
    </location>
</feature>
<evidence type="ECO:0000256" key="1">
    <source>
        <dbReference type="ARBA" id="ARBA00022723"/>
    </source>
</evidence>
<dbReference type="PROSITE" id="PS50048">
    <property type="entry name" value="ZN2_CY6_FUNGAL_2"/>
    <property type="match status" value="1"/>
</dbReference>
<dbReference type="PROSITE" id="PS50157">
    <property type="entry name" value="ZINC_FINGER_C2H2_2"/>
    <property type="match status" value="2"/>
</dbReference>
<dbReference type="PANTHER" id="PTHR47660">
    <property type="entry name" value="TRANSCRIPTION FACTOR WITH C2H2 AND ZN(2)-CYS(6) DNA BINDING DOMAIN (EUROFUNG)-RELATED-RELATED"/>
    <property type="match status" value="1"/>
</dbReference>
<dbReference type="InterPro" id="IPR001138">
    <property type="entry name" value="Zn2Cys6_DnaBD"/>
</dbReference>
<dbReference type="PROSITE" id="PS00463">
    <property type="entry name" value="ZN2_CY6_FUNGAL_1"/>
    <property type="match status" value="1"/>
</dbReference>
<name>A0ABR3CGS5_9PEZI</name>